<dbReference type="AlphaFoldDB" id="A0A382YN55"/>
<keyword evidence="1" id="KW-0812">Transmembrane</keyword>
<evidence type="ECO:0000313" key="2">
    <source>
        <dbReference type="EMBL" id="SVD84441.1"/>
    </source>
</evidence>
<proteinExistence type="predicted"/>
<reference evidence="2" key="1">
    <citation type="submission" date="2018-05" db="EMBL/GenBank/DDBJ databases">
        <authorList>
            <person name="Lanie J.A."/>
            <person name="Ng W.-L."/>
            <person name="Kazmierczak K.M."/>
            <person name="Andrzejewski T.M."/>
            <person name="Davidsen T.M."/>
            <person name="Wayne K.J."/>
            <person name="Tettelin H."/>
            <person name="Glass J.I."/>
            <person name="Rusch D."/>
            <person name="Podicherti R."/>
            <person name="Tsui H.-C.T."/>
            <person name="Winkler M.E."/>
        </authorList>
    </citation>
    <scope>NUCLEOTIDE SEQUENCE</scope>
</reference>
<keyword evidence="1" id="KW-0472">Membrane</keyword>
<feature type="transmembrane region" description="Helical" evidence="1">
    <location>
        <begin position="6"/>
        <end position="23"/>
    </location>
</feature>
<evidence type="ECO:0000256" key="1">
    <source>
        <dbReference type="SAM" id="Phobius"/>
    </source>
</evidence>
<dbReference type="EMBL" id="UINC01177029">
    <property type="protein sequence ID" value="SVD84441.1"/>
    <property type="molecule type" value="Genomic_DNA"/>
</dbReference>
<organism evidence="2">
    <name type="scientific">marine metagenome</name>
    <dbReference type="NCBI Taxonomy" id="408172"/>
    <lineage>
        <taxon>unclassified sequences</taxon>
        <taxon>metagenomes</taxon>
        <taxon>ecological metagenomes</taxon>
    </lineage>
</organism>
<protein>
    <submittedName>
        <fullName evidence="2">Uncharacterized protein</fullName>
    </submittedName>
</protein>
<accession>A0A382YN55</accession>
<feature type="non-terminal residue" evidence="2">
    <location>
        <position position="24"/>
    </location>
</feature>
<gene>
    <name evidence="2" type="ORF">METZ01_LOCUS437295</name>
</gene>
<keyword evidence="1" id="KW-1133">Transmembrane helix</keyword>
<name>A0A382YN55_9ZZZZ</name>
<sequence>MTNAILISVGFKIAFITIGFVFIA</sequence>